<protein>
    <submittedName>
        <fullName evidence="3">Uncharacterized protein</fullName>
    </submittedName>
</protein>
<dbReference type="EMBL" id="PDXD01000014">
    <property type="protein sequence ID" value="RYN75551.1"/>
    <property type="molecule type" value="Genomic_DNA"/>
</dbReference>
<feature type="region of interest" description="Disordered" evidence="2">
    <location>
        <begin position="450"/>
        <end position="507"/>
    </location>
</feature>
<proteinExistence type="predicted"/>
<reference evidence="4" key="1">
    <citation type="journal article" date="2019" name="bioRxiv">
        <title>Genomics, evolutionary history and diagnostics of the Alternaria alternata species group including apple and Asian pear pathotypes.</title>
        <authorList>
            <person name="Armitage A.D."/>
            <person name="Cockerton H.M."/>
            <person name="Sreenivasaprasad S."/>
            <person name="Woodhall J.W."/>
            <person name="Lane C.R."/>
            <person name="Harrison R.J."/>
            <person name="Clarkson J.P."/>
        </authorList>
    </citation>
    <scope>NUCLEOTIDE SEQUENCE [LARGE SCALE GENOMIC DNA]</scope>
    <source>
        <strain evidence="4">FERA 1177</strain>
    </source>
</reference>
<feature type="region of interest" description="Disordered" evidence="2">
    <location>
        <begin position="310"/>
        <end position="329"/>
    </location>
</feature>
<accession>A0A4Q4NFP8</accession>
<evidence type="ECO:0000256" key="1">
    <source>
        <dbReference type="SAM" id="Coils"/>
    </source>
</evidence>
<dbReference type="Proteomes" id="UP000291422">
    <property type="component" value="Unassembled WGS sequence"/>
</dbReference>
<feature type="compositionally biased region" description="Polar residues" evidence="2">
    <location>
        <begin position="477"/>
        <end position="490"/>
    </location>
</feature>
<feature type="region of interest" description="Disordered" evidence="2">
    <location>
        <begin position="520"/>
        <end position="554"/>
    </location>
</feature>
<name>A0A4Q4NFP8_ALTAL</name>
<evidence type="ECO:0000313" key="4">
    <source>
        <dbReference type="Proteomes" id="UP000291422"/>
    </source>
</evidence>
<dbReference type="AlphaFoldDB" id="A0A4Q4NFP8"/>
<feature type="region of interest" description="Disordered" evidence="2">
    <location>
        <begin position="48"/>
        <end position="76"/>
    </location>
</feature>
<feature type="compositionally biased region" description="Polar residues" evidence="2">
    <location>
        <begin position="48"/>
        <end position="70"/>
    </location>
</feature>
<keyword evidence="1" id="KW-0175">Coiled coil</keyword>
<feature type="compositionally biased region" description="Low complexity" evidence="2">
    <location>
        <begin position="310"/>
        <end position="325"/>
    </location>
</feature>
<evidence type="ECO:0000256" key="2">
    <source>
        <dbReference type="SAM" id="MobiDB-lite"/>
    </source>
</evidence>
<evidence type="ECO:0000313" key="3">
    <source>
        <dbReference type="EMBL" id="RYN75551.1"/>
    </source>
</evidence>
<comment type="caution">
    <text evidence="3">The sequence shown here is derived from an EMBL/GenBank/DDBJ whole genome shotgun (WGS) entry which is preliminary data.</text>
</comment>
<feature type="coiled-coil region" evidence="1">
    <location>
        <begin position="127"/>
        <end position="154"/>
    </location>
</feature>
<organism evidence="3 4">
    <name type="scientific">Alternaria alternata</name>
    <name type="common">Alternaria rot fungus</name>
    <name type="synonym">Torula alternata</name>
    <dbReference type="NCBI Taxonomy" id="5599"/>
    <lineage>
        <taxon>Eukaryota</taxon>
        <taxon>Fungi</taxon>
        <taxon>Dikarya</taxon>
        <taxon>Ascomycota</taxon>
        <taxon>Pezizomycotina</taxon>
        <taxon>Dothideomycetes</taxon>
        <taxon>Pleosporomycetidae</taxon>
        <taxon>Pleosporales</taxon>
        <taxon>Pleosporineae</taxon>
        <taxon>Pleosporaceae</taxon>
        <taxon>Alternaria</taxon>
        <taxon>Alternaria sect. Alternaria</taxon>
        <taxon>Alternaria alternata complex</taxon>
    </lineage>
</organism>
<sequence>MPSRRSEVFGAEQASTGLKASKEIAKRVQDGVLYVWRVFPVLRNSLARSSTTATPLSHRTASNQHKNNLSKLPGFDVEPRLRPVDVAPEIRLLPPPPPPPSIPYVPTSGDEQHNLHQAFPRESTRKLEEMETRFEKLQDEKEDLTGTRFRLQRDRRKASHLIREKTDETMGSALSQLQRFLEEEGITLPRTIQKEFEQIDSLRDQLGLREAEYDDAEQQYNDQEVKFIQRLSMFVDDLLDDLPHPLPTTSPDILESQASGVAEFTSENLDDWTVLGRRIEDDYIDPVTQTPTTTYTSVAASNGSTLLAESAASATSTQRQSAPAQDKVKLQNASGFGKQSRLSADPRIHIWQLGMISVSPLQKAHLLYQPPSAELYEASRWEGTGTNCDLISFAGAQFYMDHSTALENNTSGCSMMSELEDIYYSLVNKQRIPLRTSSLASSVSEGEWASDNATYHQAVPRRASKPTGDVTPKPRRSQTGSTDFETTRSLSLHRKPLYRHTSGNSVKSYNVVNQSPQIELYGKQRQRRHTTGAGARAVPGKEPKGLGTLNSTAHSRHYSDSLLVPNGESITSKKDASISVLTDPYTHIP</sequence>
<gene>
    <name evidence="3" type="ORF">AA0117_g6216</name>
</gene>